<dbReference type="CDD" id="cd00882">
    <property type="entry name" value="Ras_like_GTPase"/>
    <property type="match status" value="1"/>
</dbReference>
<dbReference type="SUPFAM" id="SSF52540">
    <property type="entry name" value="P-loop containing nucleoside triphosphate hydrolases"/>
    <property type="match status" value="1"/>
</dbReference>
<dbReference type="InterPro" id="IPR027417">
    <property type="entry name" value="P-loop_NTPase"/>
</dbReference>
<protein>
    <recommendedName>
        <fullName evidence="2">G domain-containing protein</fullName>
    </recommendedName>
</protein>
<gene>
    <name evidence="3" type="ORF">MED297_17303</name>
</gene>
<dbReference type="Gene3D" id="3.40.50.300">
    <property type="entry name" value="P-loop containing nucleotide triphosphate hydrolases"/>
    <property type="match status" value="1"/>
</dbReference>
<sequence length="406" mass="44045">MSSTDESDTDKPSSPSSSDGQPGMAARTRRLGSQLRKVTGRIVKPGRNPEIDQIKAIKPEFLPTLWLLGKTGAGKSSLIKAVTGIDRIEIGLGFRPCTDRSYHYDFPSDKPVCRFIDTRGLGEADYDATEDIDALSLNANAVVLVMKLDEPEQSAVLAALKQVRASKKVNQVLLVHTGKASLGSTEELASCRAYNQRQVESVWGKPVESVAVELDDEHSAAEDSDHRDLIAKLSEFLPIVAFLHSETTAADSEHKSFKVMQKELLWYATAAGSSDAFPAVGLVSVPVLQTKMLHSIAEHYGVPWGKKEMAELMATLGAGFGVQYSVKLGLRQLVKFIPVYGQTIGAASAAAISFSSTFALGRLGCLYMYHKSRNEPVSAEELKKAYQDAFASVRGVSGFDENHPDH</sequence>
<proteinExistence type="predicted"/>
<dbReference type="RefSeq" id="WP_008043849.1">
    <property type="nucleotide sequence ID" value="NZ_CH724150.1"/>
</dbReference>
<keyword evidence="4" id="KW-1185">Reference proteome</keyword>
<feature type="region of interest" description="Disordered" evidence="1">
    <location>
        <begin position="1"/>
        <end position="31"/>
    </location>
</feature>
<reference evidence="3 4" key="1">
    <citation type="submission" date="2006-02" db="EMBL/GenBank/DDBJ databases">
        <authorList>
            <person name="Pinhassi J."/>
            <person name="Pedros-Alio C."/>
            <person name="Ferriera S."/>
            <person name="Johnson J."/>
            <person name="Kravitz S."/>
            <person name="Halpern A."/>
            <person name="Remington K."/>
            <person name="Beeson K."/>
            <person name="Tran B."/>
            <person name="Rogers Y.-H."/>
            <person name="Friedman R."/>
            <person name="Venter J.C."/>
        </authorList>
    </citation>
    <scope>NUCLEOTIDE SEQUENCE [LARGE SCALE GENOMIC DNA]</scope>
    <source>
        <strain evidence="3 4">MED297</strain>
    </source>
</reference>
<feature type="domain" description="G" evidence="2">
    <location>
        <begin position="67"/>
        <end position="165"/>
    </location>
</feature>
<evidence type="ECO:0000259" key="2">
    <source>
        <dbReference type="Pfam" id="PF01926"/>
    </source>
</evidence>
<name>A4BFM6_9GAMM</name>
<organism evidence="3 4">
    <name type="scientific">Reinekea blandensis MED297</name>
    <dbReference type="NCBI Taxonomy" id="314283"/>
    <lineage>
        <taxon>Bacteria</taxon>
        <taxon>Pseudomonadati</taxon>
        <taxon>Pseudomonadota</taxon>
        <taxon>Gammaproteobacteria</taxon>
        <taxon>Oceanospirillales</taxon>
        <taxon>Saccharospirillaceae</taxon>
        <taxon>Reinekea</taxon>
    </lineage>
</organism>
<comment type="caution">
    <text evidence="3">The sequence shown here is derived from an EMBL/GenBank/DDBJ whole genome shotgun (WGS) entry which is preliminary data.</text>
</comment>
<dbReference type="GO" id="GO:0005525">
    <property type="term" value="F:GTP binding"/>
    <property type="evidence" value="ECO:0007669"/>
    <property type="project" value="InterPro"/>
</dbReference>
<dbReference type="Pfam" id="PF01926">
    <property type="entry name" value="MMR_HSR1"/>
    <property type="match status" value="1"/>
</dbReference>
<dbReference type="HOGENOM" id="CLU_057498_0_0_6"/>
<evidence type="ECO:0000313" key="3">
    <source>
        <dbReference type="EMBL" id="EAR09121.1"/>
    </source>
</evidence>
<evidence type="ECO:0000256" key="1">
    <source>
        <dbReference type="SAM" id="MobiDB-lite"/>
    </source>
</evidence>
<dbReference type="AlphaFoldDB" id="A4BFM6"/>
<accession>A4BFM6</accession>
<dbReference type="InterPro" id="IPR006073">
    <property type="entry name" value="GTP-bd"/>
</dbReference>
<dbReference type="Proteomes" id="UP000005953">
    <property type="component" value="Unassembled WGS sequence"/>
</dbReference>
<evidence type="ECO:0000313" key="4">
    <source>
        <dbReference type="Proteomes" id="UP000005953"/>
    </source>
</evidence>
<dbReference type="EMBL" id="AAOE01000013">
    <property type="protein sequence ID" value="EAR09121.1"/>
    <property type="molecule type" value="Genomic_DNA"/>
</dbReference>